<evidence type="ECO:0000313" key="2">
    <source>
        <dbReference type="EMBL" id="ABS63943.1"/>
    </source>
</evidence>
<feature type="chain" id="PRO_5002709714" evidence="1">
    <location>
        <begin position="31"/>
        <end position="379"/>
    </location>
</feature>
<keyword evidence="3" id="KW-1185">Reference proteome</keyword>
<dbReference type="EMBL" id="CP000774">
    <property type="protein sequence ID" value="ABS63943.1"/>
    <property type="molecule type" value="Genomic_DNA"/>
</dbReference>
<feature type="signal peptide" evidence="1">
    <location>
        <begin position="1"/>
        <end position="30"/>
    </location>
</feature>
<evidence type="ECO:0000313" key="3">
    <source>
        <dbReference type="Proteomes" id="UP000006377"/>
    </source>
</evidence>
<protein>
    <submittedName>
        <fullName evidence="2">Uncharacterized protein</fullName>
    </submittedName>
</protein>
<accession>A7HVL0</accession>
<dbReference type="AlphaFoldDB" id="A7HVL0"/>
<proteinExistence type="predicted"/>
<name>A7HVL0_PARL1</name>
<reference evidence="2 3" key="1">
    <citation type="journal article" date="2011" name="Stand. Genomic Sci.">
        <title>Complete genome sequence of Parvibaculum lavamentivorans type strain (DS-1(T)).</title>
        <authorList>
            <person name="Schleheck D."/>
            <person name="Weiss M."/>
            <person name="Pitluck S."/>
            <person name="Bruce D."/>
            <person name="Land M.L."/>
            <person name="Han S."/>
            <person name="Saunders E."/>
            <person name="Tapia R."/>
            <person name="Detter C."/>
            <person name="Brettin T."/>
            <person name="Han J."/>
            <person name="Woyke T."/>
            <person name="Goodwin L."/>
            <person name="Pennacchio L."/>
            <person name="Nolan M."/>
            <person name="Cook A.M."/>
            <person name="Kjelleberg S."/>
            <person name="Thomas T."/>
        </authorList>
    </citation>
    <scope>NUCLEOTIDE SEQUENCE [LARGE SCALE GENOMIC DNA]</scope>
    <source>
        <strain evidence="3">DS-1 / DSM 13023 / NCIMB 13966</strain>
    </source>
</reference>
<dbReference type="KEGG" id="pla:Plav_2329"/>
<dbReference type="RefSeq" id="WP_012111250.1">
    <property type="nucleotide sequence ID" value="NC_009719.1"/>
</dbReference>
<dbReference type="HOGENOM" id="CLU_729273_0_0_5"/>
<dbReference type="Proteomes" id="UP000006377">
    <property type="component" value="Chromosome"/>
</dbReference>
<gene>
    <name evidence="2" type="ordered locus">Plav_2329</name>
</gene>
<evidence type="ECO:0000256" key="1">
    <source>
        <dbReference type="SAM" id="SignalP"/>
    </source>
</evidence>
<dbReference type="OrthoDB" id="267336at2"/>
<sequence length="379" mass="40589">MPILIRGGGLHHRHAGAFLAALLFCAPASANPDLENFRDFLDARENNGSITGVTGCQPASFEAACRGTAVSTGANANPGWQGANAGDPVTTGINANLGWRVGMLAGQPLVEMAINWTPKSLEGMLPAGYAKADPGLVAGLDPAANAKLDLYDVHIAIAFEHEGRTYTITDTVGVPARAGNESSFNVAGSYDWGGFIRDGNGNLVDGETAKAIVKAGVKPIGAAIVQAKVNTFDLQTYWHDKNVDRYNAPLREAVESQLLLLDDTFGLPVDEIRVALANYEAEHSPQEVNRKLVSMFERLTPANLPEKYLGTGLARDIKLRIYANAVGGIDGRLRNQMQELPPQPGGGASGYESWLEQTKALFRTRELRLAQLRDDGREA</sequence>
<organism evidence="2 3">
    <name type="scientific">Parvibaculum lavamentivorans (strain DS-1 / DSM 13023 / NCIMB 13966)</name>
    <dbReference type="NCBI Taxonomy" id="402881"/>
    <lineage>
        <taxon>Bacteria</taxon>
        <taxon>Pseudomonadati</taxon>
        <taxon>Pseudomonadota</taxon>
        <taxon>Alphaproteobacteria</taxon>
        <taxon>Hyphomicrobiales</taxon>
        <taxon>Parvibaculaceae</taxon>
        <taxon>Parvibaculum</taxon>
    </lineage>
</organism>
<keyword evidence="1" id="KW-0732">Signal</keyword>